<evidence type="ECO:0000256" key="3">
    <source>
        <dbReference type="ARBA" id="ARBA00022475"/>
    </source>
</evidence>
<dbReference type="InterPro" id="IPR055414">
    <property type="entry name" value="LRR_R13L4/SHOC2-like"/>
</dbReference>
<keyword evidence="8 11" id="KW-1133">Transmembrane helix</keyword>
<dbReference type="InterPro" id="IPR032675">
    <property type="entry name" value="LRR_dom_sf"/>
</dbReference>
<feature type="signal peptide" evidence="12">
    <location>
        <begin position="1"/>
        <end position="25"/>
    </location>
</feature>
<evidence type="ECO:0000259" key="14">
    <source>
        <dbReference type="Pfam" id="PF23598"/>
    </source>
</evidence>
<protein>
    <submittedName>
        <fullName evidence="15">Uncharacterized protein</fullName>
    </submittedName>
</protein>
<dbReference type="InterPro" id="IPR013210">
    <property type="entry name" value="LRR_N_plant-typ"/>
</dbReference>
<evidence type="ECO:0000313" key="15">
    <source>
        <dbReference type="EMBL" id="CAK9183497.1"/>
    </source>
</evidence>
<dbReference type="InterPro" id="IPR001611">
    <property type="entry name" value="Leu-rich_rpt"/>
</dbReference>
<dbReference type="AlphaFoldDB" id="A0ABC8UQZ8"/>
<comment type="caution">
    <text evidence="15">The sequence shown here is derived from an EMBL/GenBank/DDBJ whole genome shotgun (WGS) entry which is preliminary data.</text>
</comment>
<dbReference type="FunFam" id="3.80.10.10:FF:000095">
    <property type="entry name" value="LRR receptor-like serine/threonine-protein kinase GSO1"/>
    <property type="match status" value="1"/>
</dbReference>
<keyword evidence="10" id="KW-0325">Glycoprotein</keyword>
<evidence type="ECO:0000256" key="1">
    <source>
        <dbReference type="ARBA" id="ARBA00004251"/>
    </source>
</evidence>
<feature type="chain" id="PRO_5044854125" evidence="12">
    <location>
        <begin position="26"/>
        <end position="983"/>
    </location>
</feature>
<dbReference type="SUPFAM" id="SSF52058">
    <property type="entry name" value="L domain-like"/>
    <property type="match status" value="2"/>
</dbReference>
<evidence type="ECO:0000256" key="5">
    <source>
        <dbReference type="ARBA" id="ARBA00022692"/>
    </source>
</evidence>
<gene>
    <name evidence="15" type="ORF">ILEXP_LOCUS53763</name>
</gene>
<evidence type="ECO:0000313" key="16">
    <source>
        <dbReference type="Proteomes" id="UP001642360"/>
    </source>
</evidence>
<dbReference type="SMART" id="SM00369">
    <property type="entry name" value="LRR_TYP"/>
    <property type="match status" value="9"/>
</dbReference>
<dbReference type="FunFam" id="3.80.10.10:FF:000383">
    <property type="entry name" value="Leucine-rich repeat receptor protein kinase EMS1"/>
    <property type="match status" value="1"/>
</dbReference>
<dbReference type="SUPFAM" id="SSF52047">
    <property type="entry name" value="RNI-like"/>
    <property type="match status" value="1"/>
</dbReference>
<organism evidence="15 16">
    <name type="scientific">Ilex paraguariensis</name>
    <name type="common">yerba mate</name>
    <dbReference type="NCBI Taxonomy" id="185542"/>
    <lineage>
        <taxon>Eukaryota</taxon>
        <taxon>Viridiplantae</taxon>
        <taxon>Streptophyta</taxon>
        <taxon>Embryophyta</taxon>
        <taxon>Tracheophyta</taxon>
        <taxon>Spermatophyta</taxon>
        <taxon>Magnoliopsida</taxon>
        <taxon>eudicotyledons</taxon>
        <taxon>Gunneridae</taxon>
        <taxon>Pentapetalae</taxon>
        <taxon>asterids</taxon>
        <taxon>campanulids</taxon>
        <taxon>Aquifoliales</taxon>
        <taxon>Aquifoliaceae</taxon>
        <taxon>Ilex</taxon>
    </lineage>
</organism>
<keyword evidence="9 11" id="KW-0472">Membrane</keyword>
<evidence type="ECO:0000256" key="2">
    <source>
        <dbReference type="ARBA" id="ARBA00009592"/>
    </source>
</evidence>
<keyword evidence="16" id="KW-1185">Reference proteome</keyword>
<dbReference type="Pfam" id="PF13855">
    <property type="entry name" value="LRR_8"/>
    <property type="match status" value="1"/>
</dbReference>
<dbReference type="GO" id="GO:0005886">
    <property type="term" value="C:plasma membrane"/>
    <property type="evidence" value="ECO:0007669"/>
    <property type="project" value="UniProtKB-SubCell"/>
</dbReference>
<evidence type="ECO:0000256" key="8">
    <source>
        <dbReference type="ARBA" id="ARBA00022989"/>
    </source>
</evidence>
<evidence type="ECO:0000256" key="9">
    <source>
        <dbReference type="ARBA" id="ARBA00023136"/>
    </source>
</evidence>
<dbReference type="PRINTS" id="PR00019">
    <property type="entry name" value="LEURICHRPT"/>
</dbReference>
<dbReference type="Pfam" id="PF00560">
    <property type="entry name" value="LRR_1"/>
    <property type="match status" value="6"/>
</dbReference>
<comment type="subcellular location">
    <subcellularLocation>
        <location evidence="1">Cell membrane</location>
        <topology evidence="1">Single-pass type I membrane protein</topology>
    </subcellularLocation>
</comment>
<sequence length="983" mass="109727">MPITYYYLLLLLLLYLFTLYISLEAHRSDSNVFCKEMERKALLKFKERLTDPSNRLSSWVDEDCCKWMGVECSNRTGSVIHLDLKNNDCYKESINIEAGPHISSCLGGEISSSLLDLNHLDYLDLSMNNFQGIPIPSFLGSLEKLTYLNLSYASFGELLPPHLGNLSNLVYLDLYSDPYSIQNPQSSWVQDLHWLSGLSSLEHLNLGFVNLSLARTDWLQTLNMLSFLSELHLPGCDLQNLPVSLPRSNFTSLLVLDLSYNHFEVNSSIPQWLYNISNLVELDLSYCGMKGPLFHIAWGDLCNFQKLALSGNEIGGEISEVVEGLSACNNSSIEELHLGLSQLAGQLPDSLGDLKNLKSLQLYYNSLSGPIPASIERLLNLEELDLSYNVMNGSIPEGLGKLTKLALLELCENLWEGVLSEYHFQGLTKLEDFSISSSNKTFLFKVSSDWVPPFSLTNIRIMNCPLGPRFPAWLRTQNQLSNIVLTDAAISDPIPSWIWKMSPQIQWLDLSNNEIGGILPGSLEFFPRTWVDLSLNRLEGQLPLWSNVSYLILEDNFFSGSIPVNIGQAMASLRYIFLSGNFLSAHRSDSNVFCKEMERKALLKFKERLKLKAIDLSQNNLSGNIPNTMCSLPLLSYLKLSENSLSEELSISLKNCTALTLLDVGENKITGNVPKWIGESLVSLSELRMRANMFTGSIPDQLCRLSHLHVLDLALNNLSGTIPPCLGNLSDLSSSQSYSPQLRPAHSTYTPQLDLVVKGRQMKYTFTLELVNVIDLSNNSLWGEIPDEITNLSSLGTLNLSQNQLTGKIPENIGGLQKLETLDLSCNHLSGSIPASMSSITSLSHLNLSHNDLSGPIPSTNQFLTFNDPSIYAGNPELCGDPLSTKCFTPNGRKGEDQVQAKDHHHEDEDDEDKYETLWFCVSMGLGFIVGFWAVCGSLVIKKTWRNAYFQFLDSVKDWLFQVIVSSVACVRKMVESEKSPPA</sequence>
<keyword evidence="4" id="KW-0433">Leucine-rich repeat</keyword>
<reference evidence="15 16" key="1">
    <citation type="submission" date="2024-02" db="EMBL/GenBank/DDBJ databases">
        <authorList>
            <person name="Vignale AGUSTIN F."/>
            <person name="Sosa J E."/>
            <person name="Modenutti C."/>
        </authorList>
    </citation>
    <scope>NUCLEOTIDE SEQUENCE [LARGE SCALE GENOMIC DNA]</scope>
</reference>
<keyword evidence="7" id="KW-0677">Repeat</keyword>
<dbReference type="Pfam" id="PF23598">
    <property type="entry name" value="LRR_14"/>
    <property type="match status" value="1"/>
</dbReference>
<name>A0ABC8UQZ8_9AQUA</name>
<dbReference type="EMBL" id="CAUOFW020008658">
    <property type="protein sequence ID" value="CAK9183497.1"/>
    <property type="molecule type" value="Genomic_DNA"/>
</dbReference>
<feature type="domain" description="Leucine-rich repeat-containing N-terminal plant-type" evidence="13">
    <location>
        <begin position="37"/>
        <end position="73"/>
    </location>
</feature>
<feature type="domain" description="Disease resistance R13L4/SHOC-2-like LRR" evidence="14">
    <location>
        <begin position="335"/>
        <end position="481"/>
    </location>
</feature>
<evidence type="ECO:0000256" key="11">
    <source>
        <dbReference type="SAM" id="Phobius"/>
    </source>
</evidence>
<accession>A0ABC8UQZ8</accession>
<comment type="similarity">
    <text evidence="2">Belongs to the RLP family.</text>
</comment>
<keyword evidence="5 11" id="KW-0812">Transmembrane</keyword>
<dbReference type="InterPro" id="IPR046956">
    <property type="entry name" value="RLP23-like"/>
</dbReference>
<evidence type="ECO:0000259" key="13">
    <source>
        <dbReference type="Pfam" id="PF08263"/>
    </source>
</evidence>
<dbReference type="PROSITE" id="PS51450">
    <property type="entry name" value="LRR"/>
    <property type="match status" value="1"/>
</dbReference>
<dbReference type="Gene3D" id="3.80.10.10">
    <property type="entry name" value="Ribonuclease Inhibitor"/>
    <property type="match status" value="5"/>
</dbReference>
<proteinExistence type="inferred from homology"/>
<evidence type="ECO:0000256" key="12">
    <source>
        <dbReference type="SAM" id="SignalP"/>
    </source>
</evidence>
<dbReference type="GO" id="GO:0051707">
    <property type="term" value="P:response to other organism"/>
    <property type="evidence" value="ECO:0007669"/>
    <property type="project" value="UniProtKB-ARBA"/>
</dbReference>
<evidence type="ECO:0000256" key="6">
    <source>
        <dbReference type="ARBA" id="ARBA00022729"/>
    </source>
</evidence>
<evidence type="ECO:0000256" key="7">
    <source>
        <dbReference type="ARBA" id="ARBA00022737"/>
    </source>
</evidence>
<dbReference type="Proteomes" id="UP001642360">
    <property type="component" value="Unassembled WGS sequence"/>
</dbReference>
<feature type="transmembrane region" description="Helical" evidence="11">
    <location>
        <begin position="917"/>
        <end position="941"/>
    </location>
</feature>
<keyword evidence="3" id="KW-1003">Cell membrane</keyword>
<dbReference type="GO" id="GO:0006952">
    <property type="term" value="P:defense response"/>
    <property type="evidence" value="ECO:0007669"/>
    <property type="project" value="UniProtKB-ARBA"/>
</dbReference>
<keyword evidence="6 12" id="KW-0732">Signal</keyword>
<evidence type="ECO:0000256" key="4">
    <source>
        <dbReference type="ARBA" id="ARBA00022614"/>
    </source>
</evidence>
<dbReference type="PANTHER" id="PTHR48063">
    <property type="entry name" value="LRR RECEPTOR-LIKE KINASE"/>
    <property type="match status" value="1"/>
</dbReference>
<dbReference type="PANTHER" id="PTHR48063:SF90">
    <property type="entry name" value="OS11G0565920 PROTEIN"/>
    <property type="match status" value="1"/>
</dbReference>
<dbReference type="Pfam" id="PF08263">
    <property type="entry name" value="LRRNT_2"/>
    <property type="match status" value="1"/>
</dbReference>
<evidence type="ECO:0000256" key="10">
    <source>
        <dbReference type="ARBA" id="ARBA00023180"/>
    </source>
</evidence>
<dbReference type="InterPro" id="IPR003591">
    <property type="entry name" value="Leu-rich_rpt_typical-subtyp"/>
</dbReference>